<dbReference type="InterPro" id="IPR002782">
    <property type="entry name" value="Mut7-C_RNAse_dom"/>
</dbReference>
<dbReference type="Proteomes" id="UP000076964">
    <property type="component" value="Unassembled WGS sequence"/>
</dbReference>
<organism evidence="2 3">
    <name type="scientific">Thermodesulfatator autotrophicus</name>
    <dbReference type="NCBI Taxonomy" id="1795632"/>
    <lineage>
        <taxon>Bacteria</taxon>
        <taxon>Pseudomonadati</taxon>
        <taxon>Thermodesulfobacteriota</taxon>
        <taxon>Thermodesulfobacteria</taxon>
        <taxon>Thermodesulfobacteriales</taxon>
        <taxon>Thermodesulfatatoraceae</taxon>
        <taxon>Thermodesulfatator</taxon>
    </lineage>
</organism>
<keyword evidence="3" id="KW-1185">Reference proteome</keyword>
<accession>A0A177E619</accession>
<name>A0A177E619_9BACT</name>
<evidence type="ECO:0000259" key="1">
    <source>
        <dbReference type="Pfam" id="PF01927"/>
    </source>
</evidence>
<sequence length="151" mass="17607">MKRLIADKTVGKLAKWLRILGIPCEMKEIKSLREVPEGAILFTRSGRLASPRTILIESDKVEEQLEYVFHKLPWLKDQIKPFTLCIRCNQPLENIPKRDVLGLVPDYVYENFLHFKRCPACGQIYWPGSHQKRMKAWGQAKISFLKKESKP</sequence>
<reference evidence="2 3" key="1">
    <citation type="submission" date="2016-02" db="EMBL/GenBank/DDBJ databases">
        <title>Draft genome sequence of Thermodesulfatator sp. S606.</title>
        <authorList>
            <person name="Lai Q."/>
            <person name="Cao J."/>
            <person name="Dupont S."/>
            <person name="Shao Z."/>
            <person name="Jebbar M."/>
            <person name="Alain K."/>
        </authorList>
    </citation>
    <scope>NUCLEOTIDE SEQUENCE [LARGE SCALE GENOMIC DNA]</scope>
    <source>
        <strain evidence="2 3">S606</strain>
    </source>
</reference>
<dbReference type="PANTHER" id="PTHR39081:SF1">
    <property type="entry name" value="MUT7-C RNASE DOMAIN-CONTAINING PROTEIN"/>
    <property type="match status" value="1"/>
</dbReference>
<comment type="caution">
    <text evidence="2">The sequence shown here is derived from an EMBL/GenBank/DDBJ whole genome shotgun (WGS) entry which is preliminary data.</text>
</comment>
<dbReference type="PANTHER" id="PTHR39081">
    <property type="entry name" value="MUT7-C DOMAIN-CONTAINING PROTEIN"/>
    <property type="match status" value="1"/>
</dbReference>
<protein>
    <recommendedName>
        <fullName evidence="1">Mut7-C RNAse domain-containing protein</fullName>
    </recommendedName>
</protein>
<evidence type="ECO:0000313" key="2">
    <source>
        <dbReference type="EMBL" id="OAG27156.1"/>
    </source>
</evidence>
<feature type="domain" description="Mut7-C RNAse" evidence="1">
    <location>
        <begin position="2"/>
        <end position="136"/>
    </location>
</feature>
<dbReference type="Pfam" id="PF01927">
    <property type="entry name" value="Mut7-C"/>
    <property type="match status" value="1"/>
</dbReference>
<dbReference type="EMBL" id="LSFI01000038">
    <property type="protein sequence ID" value="OAG27156.1"/>
    <property type="molecule type" value="Genomic_DNA"/>
</dbReference>
<dbReference type="RefSeq" id="WP_068542854.1">
    <property type="nucleotide sequence ID" value="NZ_LSFI01000038.1"/>
</dbReference>
<dbReference type="OrthoDB" id="9797655at2"/>
<evidence type="ECO:0000313" key="3">
    <source>
        <dbReference type="Proteomes" id="UP000076964"/>
    </source>
</evidence>
<dbReference type="AlphaFoldDB" id="A0A177E619"/>
<dbReference type="STRING" id="1795632.TH606_08360"/>
<proteinExistence type="predicted"/>
<gene>
    <name evidence="2" type="ORF">TH606_08360</name>
</gene>